<dbReference type="GeneID" id="97556448"/>
<feature type="domain" description="Calcineurin-like phosphoesterase" evidence="3">
    <location>
        <begin position="48"/>
        <end position="202"/>
    </location>
</feature>
<organism evidence="4 5">
    <name type="scientific">Paenibacillus glucanolyticus</name>
    <dbReference type="NCBI Taxonomy" id="59843"/>
    <lineage>
        <taxon>Bacteria</taxon>
        <taxon>Bacillati</taxon>
        <taxon>Bacillota</taxon>
        <taxon>Bacilli</taxon>
        <taxon>Bacillales</taxon>
        <taxon>Paenibacillaceae</taxon>
        <taxon>Paenibacillus</taxon>
    </lineage>
</organism>
<gene>
    <name evidence="4" type="ORF">AWU65_20050</name>
</gene>
<proteinExistence type="predicted"/>
<dbReference type="InterPro" id="IPR029052">
    <property type="entry name" value="Metallo-depent_PP-like"/>
</dbReference>
<dbReference type="Pfam" id="PF00149">
    <property type="entry name" value="Metallophos"/>
    <property type="match status" value="1"/>
</dbReference>
<evidence type="ECO:0000256" key="2">
    <source>
        <dbReference type="ARBA" id="ARBA00022801"/>
    </source>
</evidence>
<dbReference type="AlphaFoldDB" id="A0A163LEH5"/>
<keyword evidence="5" id="KW-1185">Reference proteome</keyword>
<comment type="caution">
    <text evidence="4">The sequence shown here is derived from an EMBL/GenBank/DDBJ whole genome shotgun (WGS) entry which is preliminary data.</text>
</comment>
<dbReference type="PANTHER" id="PTHR31302">
    <property type="entry name" value="TRANSMEMBRANE PROTEIN WITH METALLOPHOSPHOESTERASE DOMAIN-RELATED"/>
    <property type="match status" value="1"/>
</dbReference>
<dbReference type="InterPro" id="IPR004843">
    <property type="entry name" value="Calcineurin-like_PHP"/>
</dbReference>
<dbReference type="Gene3D" id="3.60.21.10">
    <property type="match status" value="1"/>
</dbReference>
<dbReference type="GO" id="GO:0016020">
    <property type="term" value="C:membrane"/>
    <property type="evidence" value="ECO:0007669"/>
    <property type="project" value="GOC"/>
</dbReference>
<keyword evidence="2" id="KW-0378">Hydrolase</keyword>
<dbReference type="RefSeq" id="WP_036636819.1">
    <property type="nucleotide sequence ID" value="NZ_CBCSBX010000004.1"/>
</dbReference>
<evidence type="ECO:0000259" key="3">
    <source>
        <dbReference type="Pfam" id="PF00149"/>
    </source>
</evidence>
<dbReference type="STRING" id="59843.A3958_19460"/>
<sequence>MSVLMWLAGAAAVGAGTIGWMRSEAGGYRVREEEVVSDRIPQSFDGYRILFITDIHRRVLSEQKLTSNLLPVDCVFLGGDITEKGVSFQRMRHNMSVLLRIAPVYAVLGNHDLYAGKDAVRQVLRETGVALLSDKTITLKKNEESITLSGIRQPASKKHPYTQFRGNPKEDSYHIILVHDPIWVKDREETNGDLLLAGHTHGGQIVLPFAGAVRLERFYKKFKSGWYSLPRKVGDSLHTSRMLISRGFGTSHIPLRLKCPAEYHVITLRKKP</sequence>
<evidence type="ECO:0000256" key="1">
    <source>
        <dbReference type="ARBA" id="ARBA00022723"/>
    </source>
</evidence>
<name>A0A163LEH5_9BACL</name>
<dbReference type="KEGG" id="pglu:A3958_19460"/>
<dbReference type="InterPro" id="IPR051158">
    <property type="entry name" value="Metallophosphoesterase_sf"/>
</dbReference>
<evidence type="ECO:0000313" key="4">
    <source>
        <dbReference type="EMBL" id="KZS48052.1"/>
    </source>
</evidence>
<dbReference type="GO" id="GO:0046872">
    <property type="term" value="F:metal ion binding"/>
    <property type="evidence" value="ECO:0007669"/>
    <property type="project" value="UniProtKB-KW"/>
</dbReference>
<dbReference type="GO" id="GO:0008758">
    <property type="term" value="F:UDP-2,3-diacylglucosamine hydrolase activity"/>
    <property type="evidence" value="ECO:0007669"/>
    <property type="project" value="TreeGrafter"/>
</dbReference>
<dbReference type="SUPFAM" id="SSF56300">
    <property type="entry name" value="Metallo-dependent phosphatases"/>
    <property type="match status" value="1"/>
</dbReference>
<reference evidence="4" key="1">
    <citation type="journal article" date="2016" name="Genome Announc.">
        <title>Draft genomes of two strains of Paenibacillus glucanolyticus with capability to degrade lignocellulose.</title>
        <authorList>
            <person name="Mathews S.L."/>
            <person name="Pawlak J."/>
            <person name="Grunden A.M."/>
        </authorList>
    </citation>
    <scope>NUCLEOTIDE SEQUENCE [LARGE SCALE GENOMIC DNA]</scope>
    <source>
        <strain evidence="4">SLM1</strain>
    </source>
</reference>
<dbReference type="Proteomes" id="UP000076796">
    <property type="component" value="Unassembled WGS sequence"/>
</dbReference>
<dbReference type="GO" id="GO:0009245">
    <property type="term" value="P:lipid A biosynthetic process"/>
    <property type="evidence" value="ECO:0007669"/>
    <property type="project" value="TreeGrafter"/>
</dbReference>
<dbReference type="EMBL" id="LWMH01000001">
    <property type="protein sequence ID" value="KZS48052.1"/>
    <property type="molecule type" value="Genomic_DNA"/>
</dbReference>
<dbReference type="OrthoDB" id="9780884at2"/>
<keyword evidence="1" id="KW-0479">Metal-binding</keyword>
<dbReference type="PANTHER" id="PTHR31302:SF31">
    <property type="entry name" value="PHOSPHODIESTERASE YAEI"/>
    <property type="match status" value="1"/>
</dbReference>
<evidence type="ECO:0000313" key="5">
    <source>
        <dbReference type="Proteomes" id="UP000076796"/>
    </source>
</evidence>
<accession>A0A163LEH5</accession>
<protein>
    <submittedName>
        <fullName evidence="4">Metallophosphoesterase</fullName>
    </submittedName>
</protein>